<dbReference type="VEuPathDB" id="FungiDB:EYZ11_009195"/>
<name>A0A4S3J8N9_9EURO</name>
<comment type="caution">
    <text evidence="1">The sequence shown here is derived from an EMBL/GenBank/DDBJ whole genome shotgun (WGS) entry which is preliminary data.</text>
</comment>
<accession>A0A4S3J8N9</accession>
<evidence type="ECO:0000313" key="2">
    <source>
        <dbReference type="Proteomes" id="UP000308092"/>
    </source>
</evidence>
<reference evidence="1 2" key="1">
    <citation type="submission" date="2019-03" db="EMBL/GenBank/DDBJ databases">
        <title>The genome sequence of a newly discovered highly antifungal drug resistant Aspergillus species, Aspergillus tanneri NIH 1004.</title>
        <authorList>
            <person name="Mounaud S."/>
            <person name="Singh I."/>
            <person name="Joardar V."/>
            <person name="Pakala S."/>
            <person name="Pakala S."/>
            <person name="Venepally P."/>
            <person name="Hoover J."/>
            <person name="Nierman W."/>
            <person name="Chung J."/>
            <person name="Losada L."/>
        </authorList>
    </citation>
    <scope>NUCLEOTIDE SEQUENCE [LARGE SCALE GENOMIC DNA]</scope>
    <source>
        <strain evidence="1 2">NIH1004</strain>
    </source>
</reference>
<dbReference type="EMBL" id="SOSA01000425">
    <property type="protein sequence ID" value="THC91330.1"/>
    <property type="molecule type" value="Genomic_DNA"/>
</dbReference>
<protein>
    <submittedName>
        <fullName evidence="1">Uncharacterized protein</fullName>
    </submittedName>
</protein>
<proteinExistence type="predicted"/>
<dbReference type="Proteomes" id="UP000308092">
    <property type="component" value="Unassembled WGS sequence"/>
</dbReference>
<organism evidence="1 2">
    <name type="scientific">Aspergillus tanneri</name>
    <dbReference type="NCBI Taxonomy" id="1220188"/>
    <lineage>
        <taxon>Eukaryota</taxon>
        <taxon>Fungi</taxon>
        <taxon>Dikarya</taxon>
        <taxon>Ascomycota</taxon>
        <taxon>Pezizomycotina</taxon>
        <taxon>Eurotiomycetes</taxon>
        <taxon>Eurotiomycetidae</taxon>
        <taxon>Eurotiales</taxon>
        <taxon>Aspergillaceae</taxon>
        <taxon>Aspergillus</taxon>
        <taxon>Aspergillus subgen. Circumdati</taxon>
    </lineage>
</organism>
<sequence length="100" mass="10816">MRKKLLKKIISQEDGTAQILEFLLSSARRTLVHLYKAGNAQYSHIDAGILLVALGFMGKRSFSFVSGTDSSPSEGVTKCCIKSPNTNTATTATTEKAHNL</sequence>
<evidence type="ECO:0000313" key="1">
    <source>
        <dbReference type="EMBL" id="THC91330.1"/>
    </source>
</evidence>
<gene>
    <name evidence="1" type="ORF">EYZ11_009195</name>
</gene>
<dbReference type="AlphaFoldDB" id="A0A4S3J8N9"/>
<keyword evidence="2" id="KW-1185">Reference proteome</keyword>